<dbReference type="AlphaFoldDB" id="A0A8U0A6C3"/>
<evidence type="ECO:0000313" key="4">
    <source>
        <dbReference type="Proteomes" id="UP000831768"/>
    </source>
</evidence>
<dbReference type="InterPro" id="IPR014710">
    <property type="entry name" value="RmlC-like_jellyroll"/>
</dbReference>
<dbReference type="InterPro" id="IPR013096">
    <property type="entry name" value="Cupin_2"/>
</dbReference>
<organism evidence="3 4">
    <name type="scientific">Halocatena salina</name>
    <dbReference type="NCBI Taxonomy" id="2934340"/>
    <lineage>
        <taxon>Archaea</taxon>
        <taxon>Methanobacteriati</taxon>
        <taxon>Methanobacteriota</taxon>
        <taxon>Stenosarchaea group</taxon>
        <taxon>Halobacteria</taxon>
        <taxon>Halobacteriales</taxon>
        <taxon>Natronomonadaceae</taxon>
        <taxon>Halocatena</taxon>
    </lineage>
</organism>
<dbReference type="GO" id="GO:0046872">
    <property type="term" value="F:metal ion binding"/>
    <property type="evidence" value="ECO:0007669"/>
    <property type="project" value="UniProtKB-KW"/>
</dbReference>
<keyword evidence="1" id="KW-0479">Metal-binding</keyword>
<dbReference type="SUPFAM" id="SSF51182">
    <property type="entry name" value="RmlC-like cupins"/>
    <property type="match status" value="1"/>
</dbReference>
<dbReference type="EMBL" id="CP096021">
    <property type="protein sequence ID" value="UPM44721.1"/>
    <property type="molecule type" value="Genomic_DNA"/>
</dbReference>
<dbReference type="GeneID" id="71929773"/>
<protein>
    <submittedName>
        <fullName evidence="3">Cupin domain-containing protein</fullName>
    </submittedName>
</protein>
<sequence>MTYRKVNYADVEPVSDAMHFLSEPLGCQQVGVTISRCRPGWRSKPHDHADDGHEEIYVLMRGTATVRIDDEYVSVEDGDAIWIAPEATRQIQNGDTESAFVLVSAPEFHSNGNGDADDAWSLTGFHG</sequence>
<dbReference type="RefSeq" id="WP_247995375.1">
    <property type="nucleotide sequence ID" value="NZ_CP096021.1"/>
</dbReference>
<dbReference type="InterPro" id="IPR051610">
    <property type="entry name" value="GPI/OXD"/>
</dbReference>
<dbReference type="Pfam" id="PF07883">
    <property type="entry name" value="Cupin_2"/>
    <property type="match status" value="1"/>
</dbReference>
<dbReference type="PANTHER" id="PTHR35848:SF9">
    <property type="entry name" value="SLL1358 PROTEIN"/>
    <property type="match status" value="1"/>
</dbReference>
<dbReference type="PANTHER" id="PTHR35848">
    <property type="entry name" value="OXALATE-BINDING PROTEIN"/>
    <property type="match status" value="1"/>
</dbReference>
<evidence type="ECO:0000256" key="1">
    <source>
        <dbReference type="ARBA" id="ARBA00022723"/>
    </source>
</evidence>
<reference evidence="3" key="1">
    <citation type="submission" date="2022-04" db="EMBL/GenBank/DDBJ databases">
        <title>Halocatena sp. nov., isolated from a salt lake.</title>
        <authorList>
            <person name="Cui H.-L."/>
        </authorList>
    </citation>
    <scope>NUCLEOTIDE SEQUENCE</scope>
    <source>
        <strain evidence="3">AD-1</strain>
        <plasmid evidence="3">unnamed2</plasmid>
    </source>
</reference>
<feature type="domain" description="Cupin type-2" evidence="2">
    <location>
        <begin position="38"/>
        <end position="103"/>
    </location>
</feature>
<geneLocation type="plasmid" evidence="3 4">
    <name>unnamed2</name>
</geneLocation>
<keyword evidence="4" id="KW-1185">Reference proteome</keyword>
<dbReference type="Gene3D" id="2.60.120.10">
    <property type="entry name" value="Jelly Rolls"/>
    <property type="match status" value="1"/>
</dbReference>
<proteinExistence type="predicted"/>
<evidence type="ECO:0000313" key="3">
    <source>
        <dbReference type="EMBL" id="UPM44721.1"/>
    </source>
</evidence>
<gene>
    <name evidence="3" type="ORF">MW046_16960</name>
</gene>
<dbReference type="Proteomes" id="UP000831768">
    <property type="component" value="Plasmid unnamed2"/>
</dbReference>
<keyword evidence="3" id="KW-0614">Plasmid</keyword>
<dbReference type="InterPro" id="IPR011051">
    <property type="entry name" value="RmlC_Cupin_sf"/>
</dbReference>
<accession>A0A8U0A6C3</accession>
<evidence type="ECO:0000259" key="2">
    <source>
        <dbReference type="Pfam" id="PF07883"/>
    </source>
</evidence>
<name>A0A8U0A6C3_9EURY</name>
<dbReference type="KEGG" id="haad:MW046_16960"/>